<dbReference type="RefSeq" id="XP_031749114.1">
    <property type="nucleotide sequence ID" value="XM_031893254.1"/>
</dbReference>
<evidence type="ECO:0000256" key="2">
    <source>
        <dbReference type="ARBA" id="ARBA00023136"/>
    </source>
</evidence>
<dbReference type="OrthoDB" id="9898017at2759"/>
<evidence type="ECO:0000313" key="6">
    <source>
        <dbReference type="Proteomes" id="UP000008143"/>
    </source>
</evidence>
<dbReference type="Xenbase" id="XB-GENE-29078635">
    <property type="gene designation" value="LOC100487159"/>
</dbReference>
<proteinExistence type="predicted"/>
<dbReference type="GO" id="GO:0016020">
    <property type="term" value="C:membrane"/>
    <property type="evidence" value="ECO:0007669"/>
    <property type="project" value="UniProtKB-SubCell"/>
</dbReference>
<evidence type="ECO:0000259" key="5">
    <source>
        <dbReference type="PROSITE" id="PS50835"/>
    </source>
</evidence>
<dbReference type="PANTHER" id="PTHR24100">
    <property type="entry name" value="BUTYROPHILIN"/>
    <property type="match status" value="1"/>
</dbReference>
<keyword evidence="3" id="KW-0393">Immunoglobulin domain</keyword>
<dbReference type="AlphaFoldDB" id="A0A8J1IU42"/>
<comment type="subcellular location">
    <subcellularLocation>
        <location evidence="1">Membrane</location>
    </subcellularLocation>
</comment>
<dbReference type="OMA" id="NCYETSG"/>
<dbReference type="InterPro" id="IPR013783">
    <property type="entry name" value="Ig-like_fold"/>
</dbReference>
<organism evidence="6 7">
    <name type="scientific">Xenopus tropicalis</name>
    <name type="common">Western clawed frog</name>
    <name type="synonym">Silurana tropicalis</name>
    <dbReference type="NCBI Taxonomy" id="8364"/>
    <lineage>
        <taxon>Eukaryota</taxon>
        <taxon>Metazoa</taxon>
        <taxon>Chordata</taxon>
        <taxon>Craniata</taxon>
        <taxon>Vertebrata</taxon>
        <taxon>Euteleostomi</taxon>
        <taxon>Amphibia</taxon>
        <taxon>Batrachia</taxon>
        <taxon>Anura</taxon>
        <taxon>Pipoidea</taxon>
        <taxon>Pipidae</taxon>
        <taxon>Xenopodinae</taxon>
        <taxon>Xenopus</taxon>
        <taxon>Silurana</taxon>
    </lineage>
</organism>
<dbReference type="PROSITE" id="PS50835">
    <property type="entry name" value="IG_LIKE"/>
    <property type="match status" value="1"/>
</dbReference>
<dbReference type="InterPro" id="IPR007110">
    <property type="entry name" value="Ig-like_dom"/>
</dbReference>
<dbReference type="InterPro" id="IPR036179">
    <property type="entry name" value="Ig-like_dom_sf"/>
</dbReference>
<evidence type="ECO:0000313" key="7">
    <source>
        <dbReference type="RefSeq" id="XP_031749114.1"/>
    </source>
</evidence>
<dbReference type="Gene3D" id="2.60.40.10">
    <property type="entry name" value="Immunoglobulins"/>
    <property type="match status" value="1"/>
</dbReference>
<sequence>MFISVVLRGYVSSAYKQRIIIMIRKNCYETSGGSDGQKVWWPCSSLIVNGIFRPTLTAATILYFLRNMEIRGCQINFILCLILRKVFSQVSGLNDETINAHVNQQVTLNCSLLTAEDWKQNKVQVMWYKNFTEKILDCKVDKGKTTNCQKLSSSSTAQLSPKIFDGNAALEFSNVQESDGGTYQCWVIFPQFYNKRYIALHVQGDVKETSAVGASSGMELKDTLGTSSSWDIMLMSGWLIALILAGVIFLQRHFMRNKRLRYNVLIS</sequence>
<feature type="transmembrane region" description="Helical" evidence="4">
    <location>
        <begin position="230"/>
        <end position="250"/>
    </location>
</feature>
<dbReference type="SMART" id="SM00409">
    <property type="entry name" value="IG"/>
    <property type="match status" value="1"/>
</dbReference>
<dbReference type="GeneID" id="100487159"/>
<dbReference type="Pfam" id="PF07686">
    <property type="entry name" value="V-set"/>
    <property type="match status" value="1"/>
</dbReference>
<dbReference type="InterPro" id="IPR003599">
    <property type="entry name" value="Ig_sub"/>
</dbReference>
<keyword evidence="2 4" id="KW-0472">Membrane</keyword>
<keyword evidence="4" id="KW-0812">Transmembrane</keyword>
<dbReference type="InterPro" id="IPR013106">
    <property type="entry name" value="Ig_V-set"/>
</dbReference>
<reference evidence="7" key="1">
    <citation type="submission" date="2025-08" db="UniProtKB">
        <authorList>
            <consortium name="RefSeq"/>
        </authorList>
    </citation>
    <scope>IDENTIFICATION</scope>
    <source>
        <strain evidence="7">Nigerian</strain>
        <tissue evidence="7">Liver and blood</tissue>
    </source>
</reference>
<evidence type="ECO:0000256" key="1">
    <source>
        <dbReference type="ARBA" id="ARBA00004370"/>
    </source>
</evidence>
<evidence type="ECO:0000256" key="4">
    <source>
        <dbReference type="SAM" id="Phobius"/>
    </source>
</evidence>
<evidence type="ECO:0000256" key="3">
    <source>
        <dbReference type="ARBA" id="ARBA00023319"/>
    </source>
</evidence>
<accession>A0A8J1IU42</accession>
<dbReference type="InterPro" id="IPR050504">
    <property type="entry name" value="IgSF_BTN/MOG"/>
</dbReference>
<dbReference type="AGR" id="Xenbase:XB-GENE-29078635"/>
<protein>
    <submittedName>
        <fullName evidence="7">Uncharacterized protein LOC100487159 isoform X1</fullName>
    </submittedName>
</protein>
<name>A0A8J1IU42_XENTR</name>
<gene>
    <name evidence="7 8" type="primary">LOC100487159</name>
</gene>
<keyword evidence="6" id="KW-1185">Reference proteome</keyword>
<dbReference type="SUPFAM" id="SSF48726">
    <property type="entry name" value="Immunoglobulin"/>
    <property type="match status" value="1"/>
</dbReference>
<feature type="domain" description="Ig-like" evidence="5">
    <location>
        <begin position="103"/>
        <end position="185"/>
    </location>
</feature>
<dbReference type="Proteomes" id="UP000008143">
    <property type="component" value="Chromosome 9"/>
</dbReference>
<keyword evidence="4" id="KW-1133">Transmembrane helix</keyword>
<evidence type="ECO:0000313" key="8">
    <source>
        <dbReference type="Xenbase" id="XB-GENE-29078635"/>
    </source>
</evidence>